<dbReference type="AlphaFoldDB" id="A0A117IDL1"/>
<gene>
    <name evidence="1" type="ORF">RMCFA_1395</name>
</gene>
<proteinExistence type="predicted"/>
<name>A0A117IDL1_MYCFO</name>
<organism evidence="1 2">
    <name type="scientific">Mycolicibacterium fortuitum subsp. acetamidolyticum</name>
    <dbReference type="NCBI Taxonomy" id="144550"/>
    <lineage>
        <taxon>Bacteria</taxon>
        <taxon>Bacillati</taxon>
        <taxon>Actinomycetota</taxon>
        <taxon>Actinomycetes</taxon>
        <taxon>Mycobacteriales</taxon>
        <taxon>Mycobacteriaceae</taxon>
        <taxon>Mycolicibacterium</taxon>
    </lineage>
</organism>
<reference evidence="2" key="2">
    <citation type="submission" date="2016-02" db="EMBL/GenBank/DDBJ databases">
        <title>Draft genome sequence of five rapidly growing Mycobacterium species.</title>
        <authorList>
            <person name="Katahira K."/>
            <person name="Gotou Y."/>
            <person name="Iida K."/>
            <person name="Ogura Y."/>
            <person name="Hayashi T."/>
        </authorList>
    </citation>
    <scope>NUCLEOTIDE SEQUENCE [LARGE SCALE GENOMIC DNA]</scope>
    <source>
        <strain evidence="2">JCM6368</strain>
    </source>
</reference>
<reference evidence="1 2" key="1">
    <citation type="journal article" date="2016" name="Genome Announc.">
        <title>Draft Genome Sequences of Five Rapidly Growing Mycobacterium Species, M. thermoresistibile, M. fortuitum subsp. acetamidolyticum, M. canariasense, M. brisbanense, and M. novocastrense.</title>
        <authorList>
            <person name="Katahira K."/>
            <person name="Ogura Y."/>
            <person name="Gotoh Y."/>
            <person name="Hayashi T."/>
        </authorList>
    </citation>
    <scope>NUCLEOTIDE SEQUENCE [LARGE SCALE GENOMIC DNA]</scope>
    <source>
        <strain evidence="1 2">JCM6368</strain>
    </source>
</reference>
<sequence length="163" mass="17818">MGRSGSLRGVPISDADLRKVGAQRRLAAHRELRVIVQAALAGRPQTAIAELLGVSQPHVSRTIAAVKRANDGVLRVAPMSVLDIVDERDAGEIDTPTMIETLSAIDHTEGHVPEMNGVPTDAYVRGSWDDIELAYQQDKLTYEEYEQLFRAHRARARALAAKA</sequence>
<evidence type="ECO:0000313" key="2">
    <source>
        <dbReference type="Proteomes" id="UP000069705"/>
    </source>
</evidence>
<protein>
    <submittedName>
        <fullName evidence="1">Uncharacterized protein</fullName>
    </submittedName>
</protein>
<dbReference type="EMBL" id="BCSZ01000012">
    <property type="protein sequence ID" value="GAT01281.1"/>
    <property type="molecule type" value="Genomic_DNA"/>
</dbReference>
<dbReference type="Proteomes" id="UP000069705">
    <property type="component" value="Unassembled WGS sequence"/>
</dbReference>
<accession>A0A117IDL1</accession>
<comment type="caution">
    <text evidence="1">The sequence shown here is derived from an EMBL/GenBank/DDBJ whole genome shotgun (WGS) entry which is preliminary data.</text>
</comment>
<evidence type="ECO:0000313" key="1">
    <source>
        <dbReference type="EMBL" id="GAT01281.1"/>
    </source>
</evidence>
<dbReference type="RefSeq" id="WP_061262871.1">
    <property type="nucleotide sequence ID" value="NZ_BCSZ01000012.1"/>
</dbReference>